<dbReference type="GO" id="GO:0016020">
    <property type="term" value="C:membrane"/>
    <property type="evidence" value="ECO:0007669"/>
    <property type="project" value="UniProtKB-SubCell"/>
</dbReference>
<protein>
    <submittedName>
        <fullName evidence="8">EamA family transporter</fullName>
    </submittedName>
</protein>
<keyword evidence="5 6" id="KW-0472">Membrane</keyword>
<organism evidence="8 9">
    <name type="scientific">Candidatus Segetimicrobium genomatis</name>
    <dbReference type="NCBI Taxonomy" id="2569760"/>
    <lineage>
        <taxon>Bacteria</taxon>
        <taxon>Bacillati</taxon>
        <taxon>Candidatus Sysuimicrobiota</taxon>
        <taxon>Candidatus Sysuimicrobiia</taxon>
        <taxon>Candidatus Sysuimicrobiales</taxon>
        <taxon>Candidatus Segetimicrobiaceae</taxon>
        <taxon>Candidatus Segetimicrobium</taxon>
    </lineage>
</organism>
<dbReference type="InterPro" id="IPR037185">
    <property type="entry name" value="EmrE-like"/>
</dbReference>
<evidence type="ECO:0000256" key="1">
    <source>
        <dbReference type="ARBA" id="ARBA00004141"/>
    </source>
</evidence>
<evidence type="ECO:0000313" key="9">
    <source>
        <dbReference type="Proteomes" id="UP000320048"/>
    </source>
</evidence>
<feature type="transmembrane region" description="Helical" evidence="6">
    <location>
        <begin position="266"/>
        <end position="285"/>
    </location>
</feature>
<dbReference type="InterPro" id="IPR000620">
    <property type="entry name" value="EamA_dom"/>
</dbReference>
<comment type="subcellular location">
    <subcellularLocation>
        <location evidence="1">Membrane</location>
        <topology evidence="1">Multi-pass membrane protein</topology>
    </subcellularLocation>
</comment>
<proteinExistence type="inferred from homology"/>
<feature type="transmembrane region" description="Helical" evidence="6">
    <location>
        <begin position="90"/>
        <end position="111"/>
    </location>
</feature>
<sequence>MVAQMTRRDMALAALTSVIWGFAFVAVKIGLESFSAPQLTAVRFLIACLPVVLVPRPAIAWGSIVLIGLTLFTGQFLLLFFAYTQGLPPGLASVIQQMQAFFTVLLAAVFLRDLPSLRQGAGMAIAFAGLALIGLTIGSDLKVAALGLALAGALSWAVGNVLVKHAADVPTFPLVVWSSLIPPVPALIVSGVSDQRSLLAAIPLASWSSIVAVVYLGALATIFAFASWGRLLQRYPAAVVTPFALLAPCTGVVASAAVFHEVFSPVRYAGMGLILCGLAVIVVHVDRSAGGPV</sequence>
<name>A0A537JBF6_9BACT</name>
<feature type="transmembrane region" description="Helical" evidence="6">
    <location>
        <begin position="120"/>
        <end position="137"/>
    </location>
</feature>
<keyword evidence="4 6" id="KW-1133">Transmembrane helix</keyword>
<comment type="similarity">
    <text evidence="2">Belongs to the EamA transporter family.</text>
</comment>
<feature type="transmembrane region" description="Helical" evidence="6">
    <location>
        <begin position="174"/>
        <end position="192"/>
    </location>
</feature>
<dbReference type="InterPro" id="IPR050638">
    <property type="entry name" value="AA-Vitamin_Transporters"/>
</dbReference>
<evidence type="ECO:0000256" key="3">
    <source>
        <dbReference type="ARBA" id="ARBA00022692"/>
    </source>
</evidence>
<feature type="transmembrane region" description="Helical" evidence="6">
    <location>
        <begin position="238"/>
        <end position="260"/>
    </location>
</feature>
<keyword evidence="3 6" id="KW-0812">Transmembrane</keyword>
<feature type="transmembrane region" description="Helical" evidence="6">
    <location>
        <begin position="61"/>
        <end position="84"/>
    </location>
</feature>
<reference evidence="8 9" key="1">
    <citation type="journal article" date="2019" name="Nat. Microbiol.">
        <title>Mediterranean grassland soil C-N compound turnover is dependent on rainfall and depth, and is mediated by genomically divergent microorganisms.</title>
        <authorList>
            <person name="Diamond S."/>
            <person name="Andeer P.F."/>
            <person name="Li Z."/>
            <person name="Crits-Christoph A."/>
            <person name="Burstein D."/>
            <person name="Anantharaman K."/>
            <person name="Lane K.R."/>
            <person name="Thomas B.C."/>
            <person name="Pan C."/>
            <person name="Northen T.R."/>
            <person name="Banfield J.F."/>
        </authorList>
    </citation>
    <scope>NUCLEOTIDE SEQUENCE [LARGE SCALE GENOMIC DNA]</scope>
    <source>
        <strain evidence="8">NP_7</strain>
    </source>
</reference>
<dbReference type="Gene3D" id="1.10.3730.20">
    <property type="match status" value="1"/>
</dbReference>
<dbReference type="SUPFAM" id="SSF103481">
    <property type="entry name" value="Multidrug resistance efflux transporter EmrE"/>
    <property type="match status" value="2"/>
</dbReference>
<dbReference type="EMBL" id="VBAO01000196">
    <property type="protein sequence ID" value="TMI80820.1"/>
    <property type="molecule type" value="Genomic_DNA"/>
</dbReference>
<feature type="domain" description="EamA" evidence="7">
    <location>
        <begin position="146"/>
        <end position="282"/>
    </location>
</feature>
<evidence type="ECO:0000256" key="6">
    <source>
        <dbReference type="SAM" id="Phobius"/>
    </source>
</evidence>
<dbReference type="PANTHER" id="PTHR32322:SF9">
    <property type="entry name" value="AMINO-ACID METABOLITE EFFLUX PUMP-RELATED"/>
    <property type="match status" value="1"/>
</dbReference>
<dbReference type="Pfam" id="PF00892">
    <property type="entry name" value="EamA"/>
    <property type="match status" value="2"/>
</dbReference>
<evidence type="ECO:0000256" key="2">
    <source>
        <dbReference type="ARBA" id="ARBA00007362"/>
    </source>
</evidence>
<feature type="transmembrane region" description="Helical" evidence="6">
    <location>
        <begin position="12"/>
        <end position="31"/>
    </location>
</feature>
<dbReference type="Proteomes" id="UP000320048">
    <property type="component" value="Unassembled WGS sequence"/>
</dbReference>
<evidence type="ECO:0000256" key="5">
    <source>
        <dbReference type="ARBA" id="ARBA00023136"/>
    </source>
</evidence>
<feature type="domain" description="EamA" evidence="7">
    <location>
        <begin position="11"/>
        <end position="134"/>
    </location>
</feature>
<feature type="transmembrane region" description="Helical" evidence="6">
    <location>
        <begin position="204"/>
        <end position="226"/>
    </location>
</feature>
<evidence type="ECO:0000313" key="8">
    <source>
        <dbReference type="EMBL" id="TMI80820.1"/>
    </source>
</evidence>
<evidence type="ECO:0000256" key="4">
    <source>
        <dbReference type="ARBA" id="ARBA00022989"/>
    </source>
</evidence>
<gene>
    <name evidence="8" type="ORF">E6H04_07915</name>
</gene>
<accession>A0A537JBF6</accession>
<dbReference type="AlphaFoldDB" id="A0A537JBF6"/>
<feature type="transmembrane region" description="Helical" evidence="6">
    <location>
        <begin position="143"/>
        <end position="162"/>
    </location>
</feature>
<dbReference type="PANTHER" id="PTHR32322">
    <property type="entry name" value="INNER MEMBRANE TRANSPORTER"/>
    <property type="match status" value="1"/>
</dbReference>
<comment type="caution">
    <text evidence="8">The sequence shown here is derived from an EMBL/GenBank/DDBJ whole genome shotgun (WGS) entry which is preliminary data.</text>
</comment>
<evidence type="ECO:0000259" key="7">
    <source>
        <dbReference type="Pfam" id="PF00892"/>
    </source>
</evidence>